<feature type="compositionally biased region" description="Polar residues" evidence="3">
    <location>
        <begin position="69"/>
        <end position="78"/>
    </location>
</feature>
<evidence type="ECO:0000256" key="1">
    <source>
        <dbReference type="ARBA" id="ARBA00004123"/>
    </source>
</evidence>
<dbReference type="PROSITE" id="PS00598">
    <property type="entry name" value="CHROMO_1"/>
    <property type="match status" value="1"/>
</dbReference>
<dbReference type="EMBL" id="JBDJPC010000001">
    <property type="protein sequence ID" value="KAL1517510.1"/>
    <property type="molecule type" value="Genomic_DNA"/>
</dbReference>
<evidence type="ECO:0000256" key="3">
    <source>
        <dbReference type="SAM" id="MobiDB-lite"/>
    </source>
</evidence>
<feature type="region of interest" description="Disordered" evidence="3">
    <location>
        <begin position="167"/>
        <end position="194"/>
    </location>
</feature>
<feature type="compositionally biased region" description="Basic and acidic residues" evidence="3">
    <location>
        <begin position="292"/>
        <end position="301"/>
    </location>
</feature>
<feature type="domain" description="Chromo" evidence="4">
    <location>
        <begin position="118"/>
        <end position="176"/>
    </location>
</feature>
<feature type="region of interest" description="Disordered" evidence="3">
    <location>
        <begin position="1"/>
        <end position="120"/>
    </location>
</feature>
<dbReference type="Proteomes" id="UP001566132">
    <property type="component" value="Unassembled WGS sequence"/>
</dbReference>
<evidence type="ECO:0000313" key="5">
    <source>
        <dbReference type="EMBL" id="KAL1517510.1"/>
    </source>
</evidence>
<reference evidence="5 6" key="1">
    <citation type="submission" date="2024-05" db="EMBL/GenBank/DDBJ databases">
        <title>Genetic variation in Jamaican populations of the coffee berry borer (Hypothenemus hampei).</title>
        <authorList>
            <person name="Errbii M."/>
            <person name="Myrie A."/>
        </authorList>
    </citation>
    <scope>NUCLEOTIDE SEQUENCE [LARGE SCALE GENOMIC DNA]</scope>
    <source>
        <strain evidence="5">JA-Hopewell-2020-01-JO</strain>
        <tissue evidence="5">Whole body</tissue>
    </source>
</reference>
<feature type="compositionally biased region" description="Acidic residues" evidence="3">
    <location>
        <begin position="109"/>
        <end position="120"/>
    </location>
</feature>
<comment type="caution">
    <text evidence="5">The sequence shown here is derived from an EMBL/GenBank/DDBJ whole genome shotgun (WGS) entry which is preliminary data.</text>
</comment>
<protein>
    <recommendedName>
        <fullName evidence="4">Chromo domain-containing protein</fullName>
    </recommendedName>
</protein>
<dbReference type="AlphaFoldDB" id="A0ABD1FE25"/>
<proteinExistence type="predicted"/>
<dbReference type="PROSITE" id="PS50013">
    <property type="entry name" value="CHROMO_2"/>
    <property type="match status" value="2"/>
</dbReference>
<feature type="region of interest" description="Disordered" evidence="3">
    <location>
        <begin position="282"/>
        <end position="301"/>
    </location>
</feature>
<comment type="subcellular location">
    <subcellularLocation>
        <location evidence="1">Nucleus</location>
    </subcellularLocation>
</comment>
<accession>A0ABD1FE25</accession>
<evidence type="ECO:0000259" key="4">
    <source>
        <dbReference type="PROSITE" id="PS50013"/>
    </source>
</evidence>
<feature type="compositionally biased region" description="Basic residues" evidence="3">
    <location>
        <begin position="1"/>
        <end position="10"/>
    </location>
</feature>
<dbReference type="Gene3D" id="2.40.50.40">
    <property type="match status" value="2"/>
</dbReference>
<gene>
    <name evidence="5" type="ORF">ABEB36_001265</name>
</gene>
<feature type="compositionally biased region" description="Basic and acidic residues" evidence="3">
    <location>
        <begin position="167"/>
        <end position="176"/>
    </location>
</feature>
<keyword evidence="6" id="KW-1185">Reference proteome</keyword>
<dbReference type="SUPFAM" id="SSF54160">
    <property type="entry name" value="Chromo domain-like"/>
    <property type="match status" value="2"/>
</dbReference>
<evidence type="ECO:0000313" key="6">
    <source>
        <dbReference type="Proteomes" id="UP001566132"/>
    </source>
</evidence>
<organism evidence="5 6">
    <name type="scientific">Hypothenemus hampei</name>
    <name type="common">Coffee berry borer</name>
    <dbReference type="NCBI Taxonomy" id="57062"/>
    <lineage>
        <taxon>Eukaryota</taxon>
        <taxon>Metazoa</taxon>
        <taxon>Ecdysozoa</taxon>
        <taxon>Arthropoda</taxon>
        <taxon>Hexapoda</taxon>
        <taxon>Insecta</taxon>
        <taxon>Pterygota</taxon>
        <taxon>Neoptera</taxon>
        <taxon>Endopterygota</taxon>
        <taxon>Coleoptera</taxon>
        <taxon>Polyphaga</taxon>
        <taxon>Cucujiformia</taxon>
        <taxon>Curculionidae</taxon>
        <taxon>Scolytinae</taxon>
        <taxon>Hypothenemus</taxon>
    </lineage>
</organism>
<dbReference type="InterPro" id="IPR016197">
    <property type="entry name" value="Chromo-like_dom_sf"/>
</dbReference>
<dbReference type="InterPro" id="IPR000953">
    <property type="entry name" value="Chromo/chromo_shadow_dom"/>
</dbReference>
<sequence length="301" mass="35598">MKRKSGRKSKSFTEVENGIPQEDSETTDEPQVSKGRISRGRRSKLSKSEKGNTSESEQEFLQSDREENGTATSQQNGNKQKKERRSKGRKSKSQDRESTNTNGARETNDPEDDDDTEYEVQEILNEKFIKGVKHYLIRWKGYTEESDTWEPENTLDCQDLIKDYQQKKKRKQDFGNKKKSKKHMRKSGESKGTWDENENFEVDRILDVYFHRNGRREFLVSWKGYPASDNSWEPEDNMDCKELIHKFMSKVELAKQFEGKESKLRTSRKPVNRLEFKMHETGRRLSKRRTGKERVHYFDTE</sequence>
<dbReference type="InterPro" id="IPR023780">
    <property type="entry name" value="Chromo_domain"/>
</dbReference>
<dbReference type="CDD" id="cd00024">
    <property type="entry name" value="CD_CSD"/>
    <property type="match status" value="2"/>
</dbReference>
<dbReference type="PANTHER" id="PTHR22812">
    <property type="entry name" value="CHROMOBOX PROTEIN"/>
    <property type="match status" value="1"/>
</dbReference>
<dbReference type="GO" id="GO:0005634">
    <property type="term" value="C:nucleus"/>
    <property type="evidence" value="ECO:0007669"/>
    <property type="project" value="UniProtKB-SubCell"/>
</dbReference>
<feature type="compositionally biased region" description="Basic residues" evidence="3">
    <location>
        <begin position="36"/>
        <end position="45"/>
    </location>
</feature>
<keyword evidence="2" id="KW-0539">Nucleus</keyword>
<name>A0ABD1FE25_HYPHA</name>
<dbReference type="InterPro" id="IPR051219">
    <property type="entry name" value="Heterochromatin_chromo-domain"/>
</dbReference>
<dbReference type="Pfam" id="PF00385">
    <property type="entry name" value="Chromo"/>
    <property type="match status" value="2"/>
</dbReference>
<dbReference type="InterPro" id="IPR023779">
    <property type="entry name" value="Chromodomain_CS"/>
</dbReference>
<feature type="domain" description="Chromo" evidence="4">
    <location>
        <begin position="200"/>
        <end position="259"/>
    </location>
</feature>
<dbReference type="GO" id="GO:0005694">
    <property type="term" value="C:chromosome"/>
    <property type="evidence" value="ECO:0007669"/>
    <property type="project" value="UniProtKB-ARBA"/>
</dbReference>
<dbReference type="SMART" id="SM00298">
    <property type="entry name" value="CHROMO"/>
    <property type="match status" value="2"/>
</dbReference>
<feature type="compositionally biased region" description="Basic residues" evidence="3">
    <location>
        <begin position="79"/>
        <end position="91"/>
    </location>
</feature>
<evidence type="ECO:0000256" key="2">
    <source>
        <dbReference type="ARBA" id="ARBA00023242"/>
    </source>
</evidence>